<feature type="signal peptide" evidence="1">
    <location>
        <begin position="1"/>
        <end position="21"/>
    </location>
</feature>
<evidence type="ECO:0008006" key="3">
    <source>
        <dbReference type="Google" id="ProtNLM"/>
    </source>
</evidence>
<evidence type="ECO:0000313" key="2">
    <source>
        <dbReference type="EMBL" id="WNZ24757.1"/>
    </source>
</evidence>
<feature type="chain" id="PRO_5041708363" description="DUF928 domain-containing protein" evidence="1">
    <location>
        <begin position="22"/>
        <end position="221"/>
    </location>
</feature>
<sequence length="221" mass="24087">MRRLNWAALIGTILAALSLNSSPSRPPLDSTPAPEITWTAIFGKAPPPASRPPGGSRGNDEQVYAIAPGQIGRAEVWHDQPLFVWQGSIRQIELVTATGTVWSQVVTATTHSIAYPGPTLQPGRTYEWIIYNLAKVPIARVAFRIMAAPEREQIAADLAELTAQFTAQFSDATPEQIALQRANYFADRQLWADVVQEAFAVTKPSSELVRIQNEITATVAA</sequence>
<accession>A0AA96WEK7</accession>
<proteinExistence type="predicted"/>
<protein>
    <recommendedName>
        <fullName evidence="3">DUF928 domain-containing protein</fullName>
    </recommendedName>
</protein>
<gene>
    <name evidence="2" type="ORF">HJG54_19190</name>
</gene>
<organism evidence="2">
    <name type="scientific">Leptolyngbya sp. NK1-12</name>
    <dbReference type="NCBI Taxonomy" id="2547451"/>
    <lineage>
        <taxon>Bacteria</taxon>
        <taxon>Bacillati</taxon>
        <taxon>Cyanobacteriota</taxon>
        <taxon>Cyanophyceae</taxon>
        <taxon>Leptolyngbyales</taxon>
        <taxon>Leptolyngbyaceae</taxon>
        <taxon>Leptolyngbya group</taxon>
        <taxon>Leptolyngbya</taxon>
    </lineage>
</organism>
<name>A0AA96WEK7_9CYAN</name>
<dbReference type="RefSeq" id="WP_316430723.1">
    <property type="nucleotide sequence ID" value="NZ_CP053586.1"/>
</dbReference>
<evidence type="ECO:0000256" key="1">
    <source>
        <dbReference type="SAM" id="SignalP"/>
    </source>
</evidence>
<dbReference type="EMBL" id="CP053586">
    <property type="protein sequence ID" value="WNZ24757.1"/>
    <property type="molecule type" value="Genomic_DNA"/>
</dbReference>
<dbReference type="AlphaFoldDB" id="A0AA96WEK7"/>
<reference evidence="2" key="1">
    <citation type="submission" date="2020-05" db="EMBL/GenBank/DDBJ databases">
        <authorList>
            <person name="Zhu T."/>
            <person name="Keshari N."/>
            <person name="Lu X."/>
        </authorList>
    </citation>
    <scope>NUCLEOTIDE SEQUENCE</scope>
    <source>
        <strain evidence="2">NK1-12</strain>
    </source>
</reference>
<keyword evidence="1" id="KW-0732">Signal</keyword>